<dbReference type="SUPFAM" id="SSF50447">
    <property type="entry name" value="Translation proteins"/>
    <property type="match status" value="1"/>
</dbReference>
<dbReference type="InterPro" id="IPR027417">
    <property type="entry name" value="P-loop_NTPase"/>
</dbReference>
<dbReference type="InterPro" id="IPR009000">
    <property type="entry name" value="Transl_B-barrel_sf"/>
</dbReference>
<dbReference type="InterPro" id="IPR035651">
    <property type="entry name" value="BipA_V"/>
</dbReference>
<dbReference type="AlphaFoldDB" id="W4QQ65"/>
<dbReference type="FunFam" id="3.30.70.870:FF:000003">
    <property type="entry name" value="GTP-binding protein TypA"/>
    <property type="match status" value="1"/>
</dbReference>
<dbReference type="InterPro" id="IPR047042">
    <property type="entry name" value="BipA_II"/>
</dbReference>
<dbReference type="GO" id="GO:0042254">
    <property type="term" value="P:ribosome biogenesis"/>
    <property type="evidence" value="ECO:0007669"/>
    <property type="project" value="UniProtKB-ARBA"/>
</dbReference>
<name>W4QQ65_HALA3</name>
<dbReference type="InterPro" id="IPR041095">
    <property type="entry name" value="EFG_II"/>
</dbReference>
<accession>W4QQ65</accession>
<dbReference type="SUPFAM" id="SSF52540">
    <property type="entry name" value="P-loop containing nucleoside triphosphate hydrolases"/>
    <property type="match status" value="1"/>
</dbReference>
<dbReference type="Pfam" id="PF00009">
    <property type="entry name" value="GTP_EFTU"/>
    <property type="match status" value="1"/>
</dbReference>
<organism evidence="6 7">
    <name type="scientific">Halalkalibacter akibai (strain ATCC 43226 / DSM 21942 / CIP 109018 / JCM 9157 / 1139)</name>
    <name type="common">Bacillus akibai</name>
    <dbReference type="NCBI Taxonomy" id="1236973"/>
    <lineage>
        <taxon>Bacteria</taxon>
        <taxon>Bacillati</taxon>
        <taxon>Bacillota</taxon>
        <taxon>Bacilli</taxon>
        <taxon>Bacillales</taxon>
        <taxon>Bacillaceae</taxon>
        <taxon>Halalkalibacter</taxon>
    </lineage>
</organism>
<dbReference type="Gene3D" id="3.40.50.300">
    <property type="entry name" value="P-loop containing nucleotide triphosphate hydrolases"/>
    <property type="match status" value="1"/>
</dbReference>
<dbReference type="GO" id="GO:0009409">
    <property type="term" value="P:response to cold"/>
    <property type="evidence" value="ECO:0007669"/>
    <property type="project" value="UniProtKB-ARBA"/>
</dbReference>
<reference evidence="6 7" key="1">
    <citation type="journal article" date="2014" name="Genome Announc.">
        <title>Draft Genome Sequences of Three Alkaliphilic Bacillus Strains, Bacillus wakoensis JCM 9140T, Bacillus akibai JCM 9157T, and Bacillus hemicellulosilyticus JCM 9152T.</title>
        <authorList>
            <person name="Yuki M."/>
            <person name="Oshima K."/>
            <person name="Suda W."/>
            <person name="Oshida Y."/>
            <person name="Kitamura K."/>
            <person name="Iida T."/>
            <person name="Hattori M."/>
            <person name="Ohkuma M."/>
        </authorList>
    </citation>
    <scope>NUCLEOTIDE SEQUENCE [LARGE SCALE GENOMIC DNA]</scope>
    <source>
        <strain evidence="6 7">JCM 9157</strain>
    </source>
</reference>
<dbReference type="SMART" id="SM00838">
    <property type="entry name" value="EFG_C"/>
    <property type="match status" value="1"/>
</dbReference>
<keyword evidence="7" id="KW-1185">Reference proteome</keyword>
<dbReference type="Pfam" id="PF00679">
    <property type="entry name" value="EFG_C"/>
    <property type="match status" value="1"/>
</dbReference>
<dbReference type="PANTHER" id="PTHR42908">
    <property type="entry name" value="TRANSLATION ELONGATION FACTOR-RELATED"/>
    <property type="match status" value="1"/>
</dbReference>
<dbReference type="Gene3D" id="3.30.70.240">
    <property type="match status" value="1"/>
</dbReference>
<dbReference type="InterPro" id="IPR048876">
    <property type="entry name" value="BipA_C"/>
</dbReference>
<dbReference type="PANTHER" id="PTHR42908:SF8">
    <property type="entry name" value="TR-TYPE G DOMAIN-CONTAINING PROTEIN"/>
    <property type="match status" value="1"/>
</dbReference>
<dbReference type="InterPro" id="IPR035647">
    <property type="entry name" value="EFG_III/V"/>
</dbReference>
<keyword evidence="1" id="KW-0547">Nucleotide-binding</keyword>
<dbReference type="Gene3D" id="2.40.30.10">
    <property type="entry name" value="Translation factors"/>
    <property type="match status" value="1"/>
</dbReference>
<dbReference type="Gene3D" id="3.30.70.870">
    <property type="entry name" value="Elongation Factor G (Translational Gtpase), domain 3"/>
    <property type="match status" value="1"/>
</dbReference>
<dbReference type="FunFam" id="2.40.50.250:FF:000001">
    <property type="entry name" value="GTP-binding protein TypA"/>
    <property type="match status" value="1"/>
</dbReference>
<dbReference type="GO" id="GO:0010467">
    <property type="term" value="P:gene expression"/>
    <property type="evidence" value="ECO:0007669"/>
    <property type="project" value="UniProtKB-ARBA"/>
</dbReference>
<dbReference type="Pfam" id="PF21018">
    <property type="entry name" value="BipA_C"/>
    <property type="match status" value="1"/>
</dbReference>
<dbReference type="STRING" id="1236973.JCM9157_829"/>
<dbReference type="Pfam" id="PF03144">
    <property type="entry name" value="GTP_EFTU_D2"/>
    <property type="match status" value="1"/>
</dbReference>
<proteinExistence type="predicted"/>
<dbReference type="eggNOG" id="COG1217">
    <property type="taxonomic scope" value="Bacteria"/>
</dbReference>
<evidence type="ECO:0000256" key="1">
    <source>
        <dbReference type="ARBA" id="ARBA00022741"/>
    </source>
</evidence>
<evidence type="ECO:0000259" key="5">
    <source>
        <dbReference type="SMART" id="SM00838"/>
    </source>
</evidence>
<sequence>MPQTRFVLKKALEQNLIPIVVVNKIDRDFARPAEVVDEVIDLFIDLGANEDQLEFPVVYASAINGTSSMNADQQDENMSSLFDTIIETIPAPIDNSEEPLQFQVTMLDYNDYVGRIGIGRVFRGTMKVGQQVALMKLDGSVKQFRVTKMFGFLGLKRTEIQEAQAGDLIAVSGMEEINVGETVCPVDHQEALPILRIDEPTLQMTFLVNNSPFAGREGKFVTSRKLEERLKSELETDVSLRVENTDSPDVWIVSGRGELHLSILIENMRRQGFELQVSKPEVIIREIDGVKSEPMERVQIDVPEEYTGSVMESIGERKGEMINMTNNGSGQVRLEFLVPARGLIGYTTEFLSQTRGYGIINHSFDSYAPMAPGQVGGRRQGVLVSMETGKATQYGIMGVEDRGTIFVEPGTEIYEGMIVGEHTRDNDLSVNITKMKQQTNVRSANKDFTVTMKKPRIMTLEEALEYLNEDEYCELTPESIRLRKKILNKSEREREEKRRKLAAK</sequence>
<dbReference type="CDD" id="cd03691">
    <property type="entry name" value="BipA_TypA_II"/>
    <property type="match status" value="1"/>
</dbReference>
<dbReference type="GO" id="GO:0003924">
    <property type="term" value="F:GTPase activity"/>
    <property type="evidence" value="ECO:0007669"/>
    <property type="project" value="InterPro"/>
</dbReference>
<keyword evidence="2" id="KW-0342">GTP-binding</keyword>
<evidence type="ECO:0000313" key="6">
    <source>
        <dbReference type="EMBL" id="GAE33803.1"/>
    </source>
</evidence>
<evidence type="ECO:0000256" key="4">
    <source>
        <dbReference type="ARBA" id="ARBA00048548"/>
    </source>
</evidence>
<dbReference type="InterPro" id="IPR047043">
    <property type="entry name" value="BipA_III"/>
</dbReference>
<dbReference type="FunFam" id="3.30.70.240:FF:000002">
    <property type="entry name" value="GTP-binding protein TypA"/>
    <property type="match status" value="1"/>
</dbReference>
<dbReference type="InterPro" id="IPR000795">
    <property type="entry name" value="T_Tr_GTP-bd_dom"/>
</dbReference>
<dbReference type="GO" id="GO:0005525">
    <property type="term" value="F:GTP binding"/>
    <property type="evidence" value="ECO:0007669"/>
    <property type="project" value="UniProtKB-KW"/>
</dbReference>
<dbReference type="Proteomes" id="UP000018896">
    <property type="component" value="Unassembled WGS sequence"/>
</dbReference>
<protein>
    <recommendedName>
        <fullName evidence="3">50S ribosomal subunit assembly factor BipA</fullName>
    </recommendedName>
</protein>
<dbReference type="SUPFAM" id="SSF54980">
    <property type="entry name" value="EF-G C-terminal domain-like"/>
    <property type="match status" value="2"/>
</dbReference>
<gene>
    <name evidence="6" type="ORF">JCM9157_829</name>
</gene>
<feature type="domain" description="Elongation factor EFG" evidence="5">
    <location>
        <begin position="293"/>
        <end position="378"/>
    </location>
</feature>
<dbReference type="InterPro" id="IPR004161">
    <property type="entry name" value="EFTu-like_2"/>
</dbReference>
<dbReference type="CDD" id="cd16263">
    <property type="entry name" value="BipA_III"/>
    <property type="match status" value="1"/>
</dbReference>
<dbReference type="CDD" id="cd03710">
    <property type="entry name" value="BipA_TypA_C"/>
    <property type="match status" value="1"/>
</dbReference>
<evidence type="ECO:0000256" key="3">
    <source>
        <dbReference type="ARBA" id="ARBA00035722"/>
    </source>
</evidence>
<comment type="catalytic activity">
    <reaction evidence="4">
        <text>GTP + H2O = GDP + phosphate + H(+)</text>
        <dbReference type="Rhea" id="RHEA:19669"/>
        <dbReference type="ChEBI" id="CHEBI:15377"/>
        <dbReference type="ChEBI" id="CHEBI:15378"/>
        <dbReference type="ChEBI" id="CHEBI:37565"/>
        <dbReference type="ChEBI" id="CHEBI:43474"/>
        <dbReference type="ChEBI" id="CHEBI:58189"/>
    </reaction>
</comment>
<dbReference type="InterPro" id="IPR042116">
    <property type="entry name" value="TypA/BipA_C"/>
</dbReference>
<comment type="caution">
    <text evidence="6">The sequence shown here is derived from an EMBL/GenBank/DDBJ whole genome shotgun (WGS) entry which is preliminary data.</text>
</comment>
<dbReference type="Gene3D" id="2.40.50.250">
    <property type="entry name" value="bipa protein"/>
    <property type="match status" value="1"/>
</dbReference>
<dbReference type="GO" id="GO:0005829">
    <property type="term" value="C:cytosol"/>
    <property type="evidence" value="ECO:0007669"/>
    <property type="project" value="TreeGrafter"/>
</dbReference>
<evidence type="ECO:0000313" key="7">
    <source>
        <dbReference type="Proteomes" id="UP000018896"/>
    </source>
</evidence>
<dbReference type="EMBL" id="BAUV01000004">
    <property type="protein sequence ID" value="GAE33803.1"/>
    <property type="molecule type" value="Genomic_DNA"/>
</dbReference>
<dbReference type="InterPro" id="IPR000640">
    <property type="entry name" value="EFG_V-like"/>
</dbReference>
<dbReference type="Pfam" id="PF14492">
    <property type="entry name" value="EFG_III"/>
    <property type="match status" value="1"/>
</dbReference>
<evidence type="ECO:0000256" key="2">
    <source>
        <dbReference type="ARBA" id="ARBA00023134"/>
    </source>
</evidence>
<dbReference type="FunFam" id="2.40.30.10:FF:000016">
    <property type="entry name" value="GTP-binding protein TypA"/>
    <property type="match status" value="1"/>
</dbReference>
<dbReference type="GO" id="GO:1990904">
    <property type="term" value="C:ribonucleoprotein complex"/>
    <property type="evidence" value="ECO:0007669"/>
    <property type="project" value="TreeGrafter"/>
</dbReference>